<dbReference type="InterPro" id="IPR023210">
    <property type="entry name" value="NADP_OxRdtase_dom"/>
</dbReference>
<evidence type="ECO:0000256" key="2">
    <source>
        <dbReference type="ARBA" id="ARBA00022857"/>
    </source>
</evidence>
<dbReference type="SUPFAM" id="SSF51430">
    <property type="entry name" value="NAD(P)-linked oxidoreductase"/>
    <property type="match status" value="1"/>
</dbReference>
<proteinExistence type="inferred from homology"/>
<keyword evidence="3" id="KW-0560">Oxidoreductase</keyword>
<dbReference type="PROSITE" id="PS00063">
    <property type="entry name" value="ALDOKETO_REDUCTASE_3"/>
    <property type="match status" value="1"/>
</dbReference>
<keyword evidence="6" id="KW-1185">Reference proteome</keyword>
<evidence type="ECO:0000256" key="3">
    <source>
        <dbReference type="ARBA" id="ARBA00023002"/>
    </source>
</evidence>
<dbReference type="PANTHER" id="PTHR43827:SF3">
    <property type="entry name" value="NADP-DEPENDENT OXIDOREDUCTASE DOMAIN-CONTAINING PROTEIN"/>
    <property type="match status" value="1"/>
</dbReference>
<gene>
    <name evidence="5" type="ORF">J2Z37_004263</name>
</gene>
<evidence type="ECO:0000313" key="5">
    <source>
        <dbReference type="EMBL" id="MBP1934244.1"/>
    </source>
</evidence>
<feature type="domain" description="NADP-dependent oxidoreductase" evidence="4">
    <location>
        <begin position="24"/>
        <end position="261"/>
    </location>
</feature>
<comment type="caution">
    <text evidence="5">The sequence shown here is derived from an EMBL/GenBank/DDBJ whole genome shotgun (WGS) entry which is preliminary data.</text>
</comment>
<dbReference type="Pfam" id="PF00248">
    <property type="entry name" value="Aldo_ket_red"/>
    <property type="match status" value="1"/>
</dbReference>
<accession>A0ABS4GVG1</accession>
<name>A0ABS4GVG1_9BACL</name>
<dbReference type="CDD" id="cd19157">
    <property type="entry name" value="AKR_AKR5G1-3"/>
    <property type="match status" value="1"/>
</dbReference>
<evidence type="ECO:0000259" key="4">
    <source>
        <dbReference type="Pfam" id="PF00248"/>
    </source>
</evidence>
<dbReference type="EMBL" id="JAGGKT010000018">
    <property type="protein sequence ID" value="MBP1934244.1"/>
    <property type="molecule type" value="Genomic_DNA"/>
</dbReference>
<reference evidence="5 6" key="1">
    <citation type="submission" date="2021-03" db="EMBL/GenBank/DDBJ databases">
        <title>Genomic Encyclopedia of Type Strains, Phase IV (KMG-IV): sequencing the most valuable type-strain genomes for metagenomic binning, comparative biology and taxonomic classification.</title>
        <authorList>
            <person name="Goeker M."/>
        </authorList>
    </citation>
    <scope>NUCLEOTIDE SEQUENCE [LARGE SCALE GENOMIC DNA]</scope>
    <source>
        <strain evidence="5 6">DSM 24738</strain>
    </source>
</reference>
<dbReference type="InterPro" id="IPR020471">
    <property type="entry name" value="AKR"/>
</dbReference>
<dbReference type="PIRSF" id="PIRSF000097">
    <property type="entry name" value="AKR"/>
    <property type="match status" value="1"/>
</dbReference>
<dbReference type="Proteomes" id="UP001519343">
    <property type="component" value="Unassembled WGS sequence"/>
</dbReference>
<evidence type="ECO:0000313" key="6">
    <source>
        <dbReference type="Proteomes" id="UP001519343"/>
    </source>
</evidence>
<dbReference type="InterPro" id="IPR036812">
    <property type="entry name" value="NAD(P)_OxRdtase_dom_sf"/>
</dbReference>
<evidence type="ECO:0000256" key="1">
    <source>
        <dbReference type="ARBA" id="ARBA00007905"/>
    </source>
</evidence>
<comment type="similarity">
    <text evidence="1">Belongs to the aldo/keto reductase family.</text>
</comment>
<keyword evidence="2" id="KW-0521">NADP</keyword>
<dbReference type="PROSITE" id="PS00798">
    <property type="entry name" value="ALDOKETO_REDUCTASE_1"/>
    <property type="match status" value="1"/>
</dbReference>
<dbReference type="InterPro" id="IPR044500">
    <property type="entry name" value="AKR5G"/>
</dbReference>
<dbReference type="Gene3D" id="3.20.20.100">
    <property type="entry name" value="NADP-dependent oxidoreductase domain"/>
    <property type="match status" value="1"/>
</dbReference>
<sequence>MKDLQATTTLNNGVKMPWLGLGVYRAKEGEEVISAIRHAVEYGYRSIDTAALYENEEGVGKAVRESSIPREELFITSKVWNTDQGYDSTLQAFELSRKKLGLDYLDLYLVHWPVTGKYKETWKALEKIYQEGWVRAIGVSNFQVHHLKDLMADSDLVPAINQVEYHPHLTQKDLLSFCKQNGIQLEAWRPLMNGKLDLPLLKELSEKYNKTAAQIVLRWDLQRGVVTIPKSVTPHRIKENSEVFNFTLSDEDLEKIDALNENRRYGPDPDNF</sequence>
<dbReference type="PRINTS" id="PR00069">
    <property type="entry name" value="ALDKETRDTASE"/>
</dbReference>
<dbReference type="PANTHER" id="PTHR43827">
    <property type="entry name" value="2,5-DIKETO-D-GLUCONIC ACID REDUCTASE"/>
    <property type="match status" value="1"/>
</dbReference>
<dbReference type="InterPro" id="IPR018170">
    <property type="entry name" value="Aldo/ket_reductase_CS"/>
</dbReference>
<dbReference type="PROSITE" id="PS00062">
    <property type="entry name" value="ALDOKETO_REDUCTASE_2"/>
    <property type="match status" value="1"/>
</dbReference>
<protein>
    <submittedName>
        <fullName evidence="5">Diketogulonate reductase-like aldo/keto reductase</fullName>
    </submittedName>
</protein>
<organism evidence="5 6">
    <name type="scientific">Ammoniphilus resinae</name>
    <dbReference type="NCBI Taxonomy" id="861532"/>
    <lineage>
        <taxon>Bacteria</taxon>
        <taxon>Bacillati</taxon>
        <taxon>Bacillota</taxon>
        <taxon>Bacilli</taxon>
        <taxon>Bacillales</taxon>
        <taxon>Paenibacillaceae</taxon>
        <taxon>Aneurinibacillus group</taxon>
        <taxon>Ammoniphilus</taxon>
    </lineage>
</organism>